<dbReference type="Pfam" id="PF10739">
    <property type="entry name" value="DUF2550"/>
    <property type="match status" value="1"/>
</dbReference>
<proteinExistence type="predicted"/>
<comment type="caution">
    <text evidence="1">The sequence shown here is derived from an EMBL/GenBank/DDBJ whole genome shotgun (WGS) entry which is preliminary data.</text>
</comment>
<organism evidence="1 2">
    <name type="scientific">Rarobacter incanus</name>
    <dbReference type="NCBI Taxonomy" id="153494"/>
    <lineage>
        <taxon>Bacteria</taxon>
        <taxon>Bacillati</taxon>
        <taxon>Actinomycetota</taxon>
        <taxon>Actinomycetes</taxon>
        <taxon>Micrococcales</taxon>
        <taxon>Rarobacteraceae</taxon>
        <taxon>Rarobacter</taxon>
    </lineage>
</organism>
<accession>A0A542SRH8</accession>
<name>A0A542SRH8_9MICO</name>
<protein>
    <submittedName>
        <fullName evidence="1">Uncharacterized protein DUF2550</fullName>
    </submittedName>
</protein>
<keyword evidence="2" id="KW-1185">Reference proteome</keyword>
<evidence type="ECO:0000313" key="2">
    <source>
        <dbReference type="Proteomes" id="UP000316181"/>
    </source>
</evidence>
<dbReference type="InterPro" id="IPR019675">
    <property type="entry name" value="DUF2550"/>
</dbReference>
<dbReference type="RefSeq" id="WP_170207947.1">
    <property type="nucleotide sequence ID" value="NZ_BAAATB010000006.1"/>
</dbReference>
<gene>
    <name evidence="1" type="ORF">FB389_1921</name>
</gene>
<reference evidence="1 2" key="1">
    <citation type="submission" date="2019-06" db="EMBL/GenBank/DDBJ databases">
        <title>Sequencing the genomes of 1000 actinobacteria strains.</title>
        <authorList>
            <person name="Klenk H.-P."/>
        </authorList>
    </citation>
    <scope>NUCLEOTIDE SEQUENCE [LARGE SCALE GENOMIC DNA]</scope>
    <source>
        <strain evidence="1 2">DSM 10596</strain>
    </source>
</reference>
<evidence type="ECO:0000313" key="1">
    <source>
        <dbReference type="EMBL" id="TQK77205.1"/>
    </source>
</evidence>
<sequence length="134" mass="14967">MAAAIVVIAAAIVMTGVLGRFRWLCHRPGSVIASLRSTGKRPRWRLGILRFGSNEMKWFSARAVFPWYTRLWRRGDFELLGRTTAPAQGDHRPTCVVACRYRGTDMELLMSSGAYAALASWYEAAPPHISAQVL</sequence>
<dbReference type="AlphaFoldDB" id="A0A542SRH8"/>
<dbReference type="Proteomes" id="UP000316181">
    <property type="component" value="Unassembled WGS sequence"/>
</dbReference>
<dbReference type="EMBL" id="VFNV01000001">
    <property type="protein sequence ID" value="TQK77205.1"/>
    <property type="molecule type" value="Genomic_DNA"/>
</dbReference>